<gene>
    <name evidence="1" type="ORF">AFUS01_LOCUS12307</name>
</gene>
<organism evidence="1 2">
    <name type="scientific">Allacma fusca</name>
    <dbReference type="NCBI Taxonomy" id="39272"/>
    <lineage>
        <taxon>Eukaryota</taxon>
        <taxon>Metazoa</taxon>
        <taxon>Ecdysozoa</taxon>
        <taxon>Arthropoda</taxon>
        <taxon>Hexapoda</taxon>
        <taxon>Collembola</taxon>
        <taxon>Symphypleona</taxon>
        <taxon>Sminthuridae</taxon>
        <taxon>Allacma</taxon>
    </lineage>
</organism>
<dbReference type="Proteomes" id="UP000708208">
    <property type="component" value="Unassembled WGS sequence"/>
</dbReference>
<comment type="caution">
    <text evidence="1">The sequence shown here is derived from an EMBL/GenBank/DDBJ whole genome shotgun (WGS) entry which is preliminary data.</text>
</comment>
<accession>A0A8J2JNR8</accession>
<keyword evidence="2" id="KW-1185">Reference proteome</keyword>
<reference evidence="1" key="1">
    <citation type="submission" date="2021-06" db="EMBL/GenBank/DDBJ databases">
        <authorList>
            <person name="Hodson N. C."/>
            <person name="Mongue J. A."/>
            <person name="Jaron S. K."/>
        </authorList>
    </citation>
    <scope>NUCLEOTIDE SEQUENCE</scope>
</reference>
<evidence type="ECO:0000313" key="1">
    <source>
        <dbReference type="EMBL" id="CAG7723209.1"/>
    </source>
</evidence>
<evidence type="ECO:0000313" key="2">
    <source>
        <dbReference type="Proteomes" id="UP000708208"/>
    </source>
</evidence>
<dbReference type="EMBL" id="CAJVCH010096551">
    <property type="protein sequence ID" value="CAG7723209.1"/>
    <property type="molecule type" value="Genomic_DNA"/>
</dbReference>
<proteinExistence type="predicted"/>
<sequence>AEHIPTWSSFSMHFSGECFNYLVIKLWFGFLKEICHILQAPRLEVILDTVVLGSSQNYLQPSAA</sequence>
<dbReference type="AlphaFoldDB" id="A0A8J2JNR8"/>
<name>A0A8J2JNR8_9HEXA</name>
<protein>
    <submittedName>
        <fullName evidence="1">Uncharacterized protein</fullName>
    </submittedName>
</protein>
<feature type="non-terminal residue" evidence="1">
    <location>
        <position position="1"/>
    </location>
</feature>